<dbReference type="GO" id="GO:0047499">
    <property type="term" value="F:calcium-independent phospholipase A2 activity"/>
    <property type="evidence" value="ECO:0007669"/>
    <property type="project" value="TreeGrafter"/>
</dbReference>
<keyword evidence="3" id="KW-1185">Reference proteome</keyword>
<dbReference type="Pfam" id="PF01734">
    <property type="entry name" value="Patatin"/>
    <property type="match status" value="1"/>
</dbReference>
<protein>
    <submittedName>
        <fullName evidence="2">Putative Calcium-independent phospholipase A2-gamma</fullName>
    </submittedName>
</protein>
<dbReference type="PROSITE" id="PS51635">
    <property type="entry name" value="PNPLA"/>
    <property type="match status" value="1"/>
</dbReference>
<dbReference type="CDD" id="cd07211">
    <property type="entry name" value="Pat_PNPLA8"/>
    <property type="match status" value="1"/>
</dbReference>
<dbReference type="OrthoDB" id="630895at2759"/>
<dbReference type="Proteomes" id="UP000076858">
    <property type="component" value="Unassembled WGS sequence"/>
</dbReference>
<dbReference type="GO" id="GO:0019369">
    <property type="term" value="P:arachidonate metabolic process"/>
    <property type="evidence" value="ECO:0007669"/>
    <property type="project" value="TreeGrafter"/>
</dbReference>
<accession>A0A0P5XWU5</accession>
<organism evidence="2 3">
    <name type="scientific">Daphnia magna</name>
    <dbReference type="NCBI Taxonomy" id="35525"/>
    <lineage>
        <taxon>Eukaryota</taxon>
        <taxon>Metazoa</taxon>
        <taxon>Ecdysozoa</taxon>
        <taxon>Arthropoda</taxon>
        <taxon>Crustacea</taxon>
        <taxon>Branchiopoda</taxon>
        <taxon>Diplostraca</taxon>
        <taxon>Cladocera</taxon>
        <taxon>Anomopoda</taxon>
        <taxon>Daphniidae</taxon>
        <taxon>Daphnia</taxon>
    </lineage>
</organism>
<dbReference type="PANTHER" id="PTHR24185:SF1">
    <property type="entry name" value="CALCIUM-INDEPENDENT PHOSPHOLIPASE A2-GAMMA"/>
    <property type="match status" value="1"/>
</dbReference>
<dbReference type="EMBL" id="LRGB01000389">
    <property type="protein sequence ID" value="KZS19389.1"/>
    <property type="molecule type" value="Genomic_DNA"/>
</dbReference>
<dbReference type="SUPFAM" id="SSF52151">
    <property type="entry name" value="FabD/lysophospholipase-like"/>
    <property type="match status" value="1"/>
</dbReference>
<dbReference type="InterPro" id="IPR045217">
    <property type="entry name" value="PNPLA8-like"/>
</dbReference>
<comment type="caution">
    <text evidence="2">The sequence shown here is derived from an EMBL/GenBank/DDBJ whole genome shotgun (WGS) entry which is preliminary data.</text>
</comment>
<dbReference type="Gene3D" id="3.40.1090.10">
    <property type="entry name" value="Cytosolic phospholipase A2 catalytic domain"/>
    <property type="match status" value="1"/>
</dbReference>
<evidence type="ECO:0000313" key="2">
    <source>
        <dbReference type="EMBL" id="KZS19389.1"/>
    </source>
</evidence>
<name>A0A0P5XWU5_9CRUS</name>
<feature type="region of interest" description="Disordered" evidence="1">
    <location>
        <begin position="239"/>
        <end position="270"/>
    </location>
</feature>
<sequence length="734" mass="82369">MEIAKLCLFFAIWDSKQCLINSRWKGGEKRDVEFVGNHQFKSCRRGLVNLTNPSFCCENGVSLTSAAISSCGHGLYLNVLFVVQYIVTNLGSELGSANYRRISLENCVNLNKIQAIVVTWLLKIYFTYLLEVLCSRMKVGQSSEILGSIQKRVLLRKPMERCQPYSIHKPGSQRRWGSSTHTNGAGGIIATKNETIPLNKESSARVSSQIKTVISLFVELVKTNTPSFEFSLSNLTKRPPFPNLQTDKSKDNVTNSNKNMEQKDGSESKSGIPSYFDILGRKKEEKTVGAIPQWKIKRKAVSQESIDARTKHVVSAVAKAVTKSSLLVRLEDFCRHMFEYPQAKSLASREGAVSILLRLKHSIPRDELIHRQIREGLALVGYADPLPARGIRILSIDGGGTRGLLALRILRHLEKIGGRPIYESFDYICGVSTGAILALLIGAAKKSIGEVETMYREISTEVFKQDRSSGLGGLLWSHAYYDTNKWEKILKNKIGETVMIRTAREPNCLKVSAISSIVSQEMLRPFVFRNYTLPFRVQSLYSGTFRHKMWEAVRASSAAPGYFGEFKLEENIHQDGGLFVNNPCAVAIHEAKCIWPTAKLLSVVSIGTGRCQPLNMTALGTNVIDPSTTSLKQKLSKVIDSATDTERVHTILHDLLPPKVYYRFNPYLSEIHGLDETDPARWDRMLEDVDMYIRKNHSNMNQAASTLQVPRSAYQCAKDWVVEKRFLLQNMASF</sequence>
<dbReference type="STRING" id="35525.A0A0P5XWU5"/>
<dbReference type="AlphaFoldDB" id="A0A0P5XWU5"/>
<proteinExistence type="predicted"/>
<dbReference type="GO" id="GO:0016020">
    <property type="term" value="C:membrane"/>
    <property type="evidence" value="ECO:0007669"/>
    <property type="project" value="TreeGrafter"/>
</dbReference>
<evidence type="ECO:0000256" key="1">
    <source>
        <dbReference type="SAM" id="MobiDB-lite"/>
    </source>
</evidence>
<gene>
    <name evidence="2" type="ORF">APZ42_014230</name>
</gene>
<reference evidence="2 3" key="1">
    <citation type="submission" date="2016-03" db="EMBL/GenBank/DDBJ databases">
        <title>EvidentialGene: Evidence-directed Construction of Genes on Genomes.</title>
        <authorList>
            <person name="Gilbert D.G."/>
            <person name="Choi J.-H."/>
            <person name="Mockaitis K."/>
            <person name="Colbourne J."/>
            <person name="Pfrender M."/>
        </authorList>
    </citation>
    <scope>NUCLEOTIDE SEQUENCE [LARGE SCALE GENOMIC DNA]</scope>
    <source>
        <strain evidence="2 3">Xinb3</strain>
        <tissue evidence="2">Complete organism</tissue>
    </source>
</reference>
<dbReference type="InterPro" id="IPR016035">
    <property type="entry name" value="Acyl_Trfase/lysoPLipase"/>
</dbReference>
<dbReference type="InterPro" id="IPR002641">
    <property type="entry name" value="PNPLA_dom"/>
</dbReference>
<dbReference type="PANTHER" id="PTHR24185">
    <property type="entry name" value="CALCIUM-INDEPENDENT PHOSPHOLIPASE A2-GAMMA"/>
    <property type="match status" value="1"/>
</dbReference>
<dbReference type="GO" id="GO:0016042">
    <property type="term" value="P:lipid catabolic process"/>
    <property type="evidence" value="ECO:0007669"/>
    <property type="project" value="UniProtKB-UniRule"/>
</dbReference>
<evidence type="ECO:0000313" key="3">
    <source>
        <dbReference type="Proteomes" id="UP000076858"/>
    </source>
</evidence>